<dbReference type="EMBL" id="UGJE01000002">
    <property type="protein sequence ID" value="STQ86467.1"/>
    <property type="molecule type" value="Genomic_DNA"/>
</dbReference>
<dbReference type="GO" id="GO:0006281">
    <property type="term" value="P:DNA repair"/>
    <property type="evidence" value="ECO:0007669"/>
    <property type="project" value="UniProtKB-KW"/>
</dbReference>
<dbReference type="STRING" id="216.LS73_01625"/>
<organism evidence="14 17">
    <name type="scientific">Helicobacter muridarum</name>
    <dbReference type="NCBI Taxonomy" id="216"/>
    <lineage>
        <taxon>Bacteria</taxon>
        <taxon>Pseudomonadati</taxon>
        <taxon>Campylobacterota</taxon>
        <taxon>Epsilonproteobacteria</taxon>
        <taxon>Campylobacterales</taxon>
        <taxon>Helicobacteraceae</taxon>
        <taxon>Helicobacter</taxon>
    </lineage>
</organism>
<dbReference type="Proteomes" id="UP000255139">
    <property type="component" value="Unassembled WGS sequence"/>
</dbReference>
<keyword evidence="7" id="KW-0067">ATP-binding</keyword>
<evidence type="ECO:0000313" key="16">
    <source>
        <dbReference type="Proteomes" id="UP000029922"/>
    </source>
</evidence>
<gene>
    <name evidence="14" type="primary">uvrA_3</name>
    <name evidence="15" type="ORF">LS73_004740</name>
    <name evidence="14" type="ORF">NCTC12714_01274</name>
</gene>
<keyword evidence="3" id="KW-0677">Repeat</keyword>
<evidence type="ECO:0000256" key="10">
    <source>
        <dbReference type="ARBA" id="ARBA00023204"/>
    </source>
</evidence>
<reference evidence="15 16" key="1">
    <citation type="journal article" date="2014" name="Genome Announc.">
        <title>Draft genome sequences of eight enterohepatic helicobacter species isolated from both laboratory and wild rodents.</title>
        <authorList>
            <person name="Sheh A."/>
            <person name="Shen Z."/>
            <person name="Fox J.G."/>
        </authorList>
    </citation>
    <scope>NUCLEOTIDE SEQUENCE [LARGE SCALE GENOMIC DNA]</scope>
    <source>
        <strain evidence="15 16">ST1</strain>
    </source>
</reference>
<evidence type="ECO:0000256" key="5">
    <source>
        <dbReference type="ARBA" id="ARBA00022763"/>
    </source>
</evidence>
<evidence type="ECO:0000313" key="15">
    <source>
        <dbReference type="EMBL" id="TLE00492.1"/>
    </source>
</evidence>
<evidence type="ECO:0000256" key="2">
    <source>
        <dbReference type="ARBA" id="ARBA00022490"/>
    </source>
</evidence>
<dbReference type="InterPro" id="IPR027417">
    <property type="entry name" value="P-loop_NTPase"/>
</dbReference>
<dbReference type="Gene3D" id="3.40.50.300">
    <property type="entry name" value="P-loop containing nucleotide triphosphate hydrolases"/>
    <property type="match status" value="1"/>
</dbReference>
<dbReference type="RefSeq" id="WP_034556958.1">
    <property type="nucleotide sequence ID" value="NZ_FZML01000020.1"/>
</dbReference>
<evidence type="ECO:0000256" key="6">
    <source>
        <dbReference type="ARBA" id="ARBA00022769"/>
    </source>
</evidence>
<dbReference type="GO" id="GO:0005737">
    <property type="term" value="C:cytoplasm"/>
    <property type="evidence" value="ECO:0007669"/>
    <property type="project" value="UniProtKB-SubCell"/>
</dbReference>
<name>A0A099TZ10_9HELI</name>
<dbReference type="GO" id="GO:0004518">
    <property type="term" value="F:nuclease activity"/>
    <property type="evidence" value="ECO:0007669"/>
    <property type="project" value="UniProtKB-KW"/>
</dbReference>
<keyword evidence="17" id="KW-1185">Reference proteome</keyword>
<keyword evidence="2" id="KW-0963">Cytoplasm</keyword>
<comment type="subcellular location">
    <subcellularLocation>
        <location evidence="1">Cytoplasm</location>
    </subcellularLocation>
</comment>
<evidence type="ECO:0000256" key="11">
    <source>
        <dbReference type="ARBA" id="ARBA00038000"/>
    </source>
</evidence>
<dbReference type="GO" id="GO:0005524">
    <property type="term" value="F:ATP binding"/>
    <property type="evidence" value="ECO:0007669"/>
    <property type="project" value="UniProtKB-KW"/>
</dbReference>
<reference evidence="14 17" key="2">
    <citation type="submission" date="2018-06" db="EMBL/GenBank/DDBJ databases">
        <authorList>
            <consortium name="Pathogen Informatics"/>
            <person name="Doyle S."/>
        </authorList>
    </citation>
    <scope>NUCLEOTIDE SEQUENCE [LARGE SCALE GENOMIC DNA]</scope>
    <source>
        <strain evidence="14 17">NCTC12714</strain>
    </source>
</reference>
<evidence type="ECO:0000256" key="8">
    <source>
        <dbReference type="ARBA" id="ARBA00022881"/>
    </source>
</evidence>
<keyword evidence="4" id="KW-0547">Nucleotide-binding</keyword>
<evidence type="ECO:0000256" key="9">
    <source>
        <dbReference type="ARBA" id="ARBA00023125"/>
    </source>
</evidence>
<evidence type="ECO:0000256" key="7">
    <source>
        <dbReference type="ARBA" id="ARBA00022840"/>
    </source>
</evidence>
<keyword evidence="10" id="KW-0234">DNA repair</keyword>
<dbReference type="PANTHER" id="PTHR43152:SF3">
    <property type="entry name" value="UVRABC SYSTEM PROTEIN A"/>
    <property type="match status" value="1"/>
</dbReference>
<dbReference type="SUPFAM" id="SSF52540">
    <property type="entry name" value="P-loop containing nucleoside triphosphate hydrolases"/>
    <property type="match status" value="1"/>
</dbReference>
<dbReference type="Proteomes" id="UP000029922">
    <property type="component" value="Unassembled WGS sequence"/>
</dbReference>
<dbReference type="GO" id="GO:0003677">
    <property type="term" value="F:DNA binding"/>
    <property type="evidence" value="ECO:0007669"/>
    <property type="project" value="UniProtKB-KW"/>
</dbReference>
<evidence type="ECO:0000256" key="1">
    <source>
        <dbReference type="ARBA" id="ARBA00004496"/>
    </source>
</evidence>
<evidence type="ECO:0000256" key="4">
    <source>
        <dbReference type="ARBA" id="ARBA00022741"/>
    </source>
</evidence>
<evidence type="ECO:0000256" key="3">
    <source>
        <dbReference type="ARBA" id="ARBA00022737"/>
    </source>
</evidence>
<protein>
    <recommendedName>
        <fullName evidence="12">UvrABC system protein A</fullName>
    </recommendedName>
    <alternativeName>
        <fullName evidence="13">Excinuclease ABC subunit A</fullName>
    </alternativeName>
</protein>
<comment type="similarity">
    <text evidence="11">Belongs to the ABC transporter superfamily. UvrA family.</text>
</comment>
<evidence type="ECO:0000313" key="17">
    <source>
        <dbReference type="Proteomes" id="UP000255139"/>
    </source>
</evidence>
<accession>A0A099TZ10</accession>
<evidence type="ECO:0000256" key="13">
    <source>
        <dbReference type="ARBA" id="ARBA00042156"/>
    </source>
</evidence>
<keyword evidence="5" id="KW-0227">DNA damage</keyword>
<keyword evidence="6" id="KW-0228">DNA excision</keyword>
<dbReference type="AlphaFoldDB" id="A0A099TZ10"/>
<sequence length="128" mass="14403">MRDTNITKLAKIATMAENLLLGYLSFNRKINTLSGGELKRLKILKHLLKKIDNKILIINEPSAELDYKNAQNIIEILKTIKTLSTIIIEHNPMLYLQADYIIELGSGSGDEGGKVIFQGSKLKYQSKD</sequence>
<keyword evidence="9" id="KW-0238">DNA-binding</keyword>
<keyword evidence="8" id="KW-0267">Excision nuclease</keyword>
<proteinExistence type="inferred from homology"/>
<dbReference type="PANTHER" id="PTHR43152">
    <property type="entry name" value="UVRABC SYSTEM PROTEIN A"/>
    <property type="match status" value="1"/>
</dbReference>
<evidence type="ECO:0000313" key="14">
    <source>
        <dbReference type="EMBL" id="STQ86467.1"/>
    </source>
</evidence>
<dbReference type="EMBL" id="JRPD02000007">
    <property type="protein sequence ID" value="TLE00492.1"/>
    <property type="molecule type" value="Genomic_DNA"/>
</dbReference>
<evidence type="ECO:0000256" key="12">
    <source>
        <dbReference type="ARBA" id="ARBA00039316"/>
    </source>
</evidence>